<dbReference type="EMBL" id="MU251361">
    <property type="protein sequence ID" value="KAG9239152.1"/>
    <property type="molecule type" value="Genomic_DNA"/>
</dbReference>
<gene>
    <name evidence="4" type="ORF">BJ875DRAFT_366281</name>
</gene>
<dbReference type="AlphaFoldDB" id="A0A9P7YSX8"/>
<dbReference type="Proteomes" id="UP000824998">
    <property type="component" value="Unassembled WGS sequence"/>
</dbReference>
<feature type="region of interest" description="Disordered" evidence="2">
    <location>
        <begin position="35"/>
        <end position="62"/>
    </location>
</feature>
<sequence length="392" mass="42871">MKRINREIASLNKLKLEQLADNHLCKTICKVKRMRESEGLPEEAKEKGTKRDEVEGETPEDRAARLNVMSGLFLTDEVKVVLADQIRGLYMVMGIPMQDNKQGKGKVDATKKDPSDTSNSEPAPKKAIAVEKNYSGEVWEGLGSDTESDAERHNLTAGKQRRVEEDQGSDFDSEESFSRYNSMLGSSSSESDTEKEEAHSHPIRTKTKDLSLSLSPSPPPVSKAKSKASSKHNPQPVTKSTTFLPTLLGGYFSGDESSASDLDDEPAPVKKNRKGQAARRAIWEKKYGIGANHIKSGQDPVSRDDTNSRGRGRGGRLWDRERGGGREAFANRNGGGGNPFGTGENSMPVGAGKRGMGKKDDAGPLHPSWQAAKKVKELKKTVKFEGKKVTFD</sequence>
<dbReference type="InterPro" id="IPR037393">
    <property type="entry name" value="Bud22/SRFB1"/>
</dbReference>
<feature type="compositionally biased region" description="Basic and acidic residues" evidence="2">
    <location>
        <begin position="316"/>
        <end position="325"/>
    </location>
</feature>
<keyword evidence="1" id="KW-0175">Coiled coil</keyword>
<protein>
    <submittedName>
        <fullName evidence="4">BUD22 family protein C4F10.06</fullName>
    </submittedName>
</protein>
<dbReference type="GO" id="GO:0005634">
    <property type="term" value="C:nucleus"/>
    <property type="evidence" value="ECO:0007669"/>
    <property type="project" value="TreeGrafter"/>
</dbReference>
<comment type="caution">
    <text evidence="4">The sequence shown here is derived from an EMBL/GenBank/DDBJ whole genome shotgun (WGS) entry which is preliminary data.</text>
</comment>
<evidence type="ECO:0000259" key="3">
    <source>
        <dbReference type="Pfam" id="PF09073"/>
    </source>
</evidence>
<dbReference type="InterPro" id="IPR015158">
    <property type="entry name" value="Bud22_dom"/>
</dbReference>
<accession>A0A9P7YSX8</accession>
<dbReference type="GO" id="GO:0030490">
    <property type="term" value="P:maturation of SSU-rRNA"/>
    <property type="evidence" value="ECO:0007669"/>
    <property type="project" value="TreeGrafter"/>
</dbReference>
<evidence type="ECO:0000256" key="1">
    <source>
        <dbReference type="ARBA" id="ARBA00023054"/>
    </source>
</evidence>
<feature type="compositionally biased region" description="Basic and acidic residues" evidence="2">
    <location>
        <begin position="101"/>
        <end position="115"/>
    </location>
</feature>
<dbReference type="PANTHER" id="PTHR23325">
    <property type="entry name" value="SERUM RESPONSE FACTOR-BINDING"/>
    <property type="match status" value="1"/>
</dbReference>
<evidence type="ECO:0000313" key="5">
    <source>
        <dbReference type="Proteomes" id="UP000824998"/>
    </source>
</evidence>
<dbReference type="PANTHER" id="PTHR23325:SF1">
    <property type="entry name" value="SERUM RESPONSE FACTOR-BINDING PROTEIN 1"/>
    <property type="match status" value="1"/>
</dbReference>
<reference evidence="4" key="1">
    <citation type="journal article" date="2021" name="IMA Fungus">
        <title>Genomic characterization of three marine fungi, including Emericellopsis atlantica sp. nov. with signatures of a generalist lifestyle and marine biomass degradation.</title>
        <authorList>
            <person name="Hagestad O.C."/>
            <person name="Hou L."/>
            <person name="Andersen J.H."/>
            <person name="Hansen E.H."/>
            <person name="Altermark B."/>
            <person name="Li C."/>
            <person name="Kuhnert E."/>
            <person name="Cox R.J."/>
            <person name="Crous P.W."/>
            <person name="Spatafora J.W."/>
            <person name="Lail K."/>
            <person name="Amirebrahimi M."/>
            <person name="Lipzen A."/>
            <person name="Pangilinan J."/>
            <person name="Andreopoulos W."/>
            <person name="Hayes R.D."/>
            <person name="Ng V."/>
            <person name="Grigoriev I.V."/>
            <person name="Jackson S.A."/>
            <person name="Sutton T.D.S."/>
            <person name="Dobson A.D.W."/>
            <person name="Rama T."/>
        </authorList>
    </citation>
    <scope>NUCLEOTIDE SEQUENCE</scope>
    <source>
        <strain evidence="4">TRa018bII</strain>
    </source>
</reference>
<evidence type="ECO:0000256" key="2">
    <source>
        <dbReference type="SAM" id="MobiDB-lite"/>
    </source>
</evidence>
<proteinExistence type="predicted"/>
<feature type="region of interest" description="Disordered" evidence="2">
    <location>
        <begin position="98"/>
        <end position="366"/>
    </location>
</feature>
<organism evidence="4 5">
    <name type="scientific">Amylocarpus encephaloides</name>
    <dbReference type="NCBI Taxonomy" id="45428"/>
    <lineage>
        <taxon>Eukaryota</taxon>
        <taxon>Fungi</taxon>
        <taxon>Dikarya</taxon>
        <taxon>Ascomycota</taxon>
        <taxon>Pezizomycotina</taxon>
        <taxon>Leotiomycetes</taxon>
        <taxon>Helotiales</taxon>
        <taxon>Helotiales incertae sedis</taxon>
        <taxon>Amylocarpus</taxon>
    </lineage>
</organism>
<dbReference type="OrthoDB" id="3364872at2759"/>
<dbReference type="GO" id="GO:0030686">
    <property type="term" value="C:90S preribosome"/>
    <property type="evidence" value="ECO:0007669"/>
    <property type="project" value="TreeGrafter"/>
</dbReference>
<evidence type="ECO:0000313" key="4">
    <source>
        <dbReference type="EMBL" id="KAG9239152.1"/>
    </source>
</evidence>
<feature type="compositionally biased region" description="Acidic residues" evidence="2">
    <location>
        <begin position="166"/>
        <end position="175"/>
    </location>
</feature>
<keyword evidence="5" id="KW-1185">Reference proteome</keyword>
<feature type="compositionally biased region" description="Polar residues" evidence="2">
    <location>
        <begin position="232"/>
        <end position="244"/>
    </location>
</feature>
<name>A0A9P7YSX8_9HELO</name>
<feature type="domain" description="Bud22" evidence="3">
    <location>
        <begin position="2"/>
        <end position="392"/>
    </location>
</feature>
<dbReference type="Pfam" id="PF09073">
    <property type="entry name" value="BUD22"/>
    <property type="match status" value="1"/>
</dbReference>